<feature type="transmembrane region" description="Helical" evidence="12">
    <location>
        <begin position="116"/>
        <end position="137"/>
    </location>
</feature>
<name>W4KD02_HETIT</name>
<dbReference type="Proteomes" id="UP000030671">
    <property type="component" value="Unassembled WGS sequence"/>
</dbReference>
<keyword evidence="9" id="KW-0350">Heme biosynthesis</keyword>
<dbReference type="Pfam" id="PF01040">
    <property type="entry name" value="UbiA"/>
    <property type="match status" value="1"/>
</dbReference>
<dbReference type="InterPro" id="IPR044878">
    <property type="entry name" value="UbiA_sf"/>
</dbReference>
<evidence type="ECO:0000256" key="7">
    <source>
        <dbReference type="ARBA" id="ARBA00022989"/>
    </source>
</evidence>
<evidence type="ECO:0000256" key="1">
    <source>
        <dbReference type="ARBA" id="ARBA00004225"/>
    </source>
</evidence>
<dbReference type="InterPro" id="IPR006369">
    <property type="entry name" value="Protohaem_IX_farnesylTrfase"/>
</dbReference>
<gene>
    <name evidence="13" type="ORF">HETIRDRAFT_315597</name>
</gene>
<dbReference type="GO" id="GO:0006784">
    <property type="term" value="P:heme A biosynthetic process"/>
    <property type="evidence" value="ECO:0007669"/>
    <property type="project" value="TreeGrafter"/>
</dbReference>
<dbReference type="Gene3D" id="1.10.357.140">
    <property type="entry name" value="UbiA prenyltransferase"/>
    <property type="match status" value="1"/>
</dbReference>
<dbReference type="GO" id="GO:0008495">
    <property type="term" value="F:protoheme IX farnesyltransferase activity"/>
    <property type="evidence" value="ECO:0007669"/>
    <property type="project" value="InterPro"/>
</dbReference>
<comment type="subcellular location">
    <subcellularLocation>
        <location evidence="1">Mitochondrion membrane</location>
        <topology evidence="1">Multi-pass membrane protein</topology>
    </subcellularLocation>
</comment>
<dbReference type="RefSeq" id="XP_009545246.1">
    <property type="nucleotide sequence ID" value="XM_009546951.1"/>
</dbReference>
<dbReference type="FunFam" id="1.10.357.140:FF:000004">
    <property type="entry name" value="Protoheme IX farnesyltransferase, mitochondrial"/>
    <property type="match status" value="1"/>
</dbReference>
<organism evidence="13 14">
    <name type="scientific">Heterobasidion irregulare (strain TC 32-1)</name>
    <dbReference type="NCBI Taxonomy" id="747525"/>
    <lineage>
        <taxon>Eukaryota</taxon>
        <taxon>Fungi</taxon>
        <taxon>Dikarya</taxon>
        <taxon>Basidiomycota</taxon>
        <taxon>Agaricomycotina</taxon>
        <taxon>Agaricomycetes</taxon>
        <taxon>Russulales</taxon>
        <taxon>Bondarzewiaceae</taxon>
        <taxon>Heterobasidion</taxon>
        <taxon>Heterobasidion annosum species complex</taxon>
    </lineage>
</organism>
<keyword evidence="14" id="KW-1185">Reference proteome</keyword>
<dbReference type="InterPro" id="IPR000537">
    <property type="entry name" value="UbiA_prenyltransferase"/>
</dbReference>
<feature type="transmembrane region" description="Helical" evidence="12">
    <location>
        <begin position="15"/>
        <end position="36"/>
    </location>
</feature>
<evidence type="ECO:0000256" key="4">
    <source>
        <dbReference type="ARBA" id="ARBA00022679"/>
    </source>
</evidence>
<comment type="similarity">
    <text evidence="2">Belongs to the UbiA prenyltransferase family.</text>
</comment>
<keyword evidence="8" id="KW-0496">Mitochondrion</keyword>
<dbReference type="GO" id="GO:0031966">
    <property type="term" value="C:mitochondrial membrane"/>
    <property type="evidence" value="ECO:0007669"/>
    <property type="project" value="UniProtKB-SubCell"/>
</dbReference>
<feature type="transmembrane region" description="Helical" evidence="12">
    <location>
        <begin position="87"/>
        <end position="104"/>
    </location>
</feature>
<keyword evidence="7 12" id="KW-1133">Transmembrane helix</keyword>
<keyword evidence="4" id="KW-0808">Transferase</keyword>
<evidence type="ECO:0000256" key="11">
    <source>
        <dbReference type="ARBA" id="ARBA00030253"/>
    </source>
</evidence>
<evidence type="ECO:0000313" key="14">
    <source>
        <dbReference type="Proteomes" id="UP000030671"/>
    </source>
</evidence>
<sequence>MSGVALSPAPVSVPVLLATALGTALCSSSANAFNQLQEIPFDAQMARTRSRPLIRRALSPLHVAAFASLTGAAGPALLWAVVNPTTAVLGAANIALYAGAYTYMKRRTIWNTWVGAVVGAIPPLMGWAACGGALLPSSEALHTVSAALLSGGAPGDVLASIAAAADGLALAPLALGLFHFAWQFPHFNSLSYVVRGAYARGGYYMLSVLDPRRNAATALRHALLLTGVCSVLVPLSGLTTWAFALTSLVPNAVFVQASWRFWKQGGEHHARRLFHHSLWYLPVVMGLMMVHKKGMDWGKWLGLVNEEEEVAA</sequence>
<evidence type="ECO:0000256" key="8">
    <source>
        <dbReference type="ARBA" id="ARBA00023128"/>
    </source>
</evidence>
<evidence type="ECO:0000256" key="6">
    <source>
        <dbReference type="ARBA" id="ARBA00022946"/>
    </source>
</evidence>
<dbReference type="InterPro" id="IPR030470">
    <property type="entry name" value="UbiA_prenylTrfase_CS"/>
</dbReference>
<evidence type="ECO:0000256" key="5">
    <source>
        <dbReference type="ARBA" id="ARBA00022692"/>
    </source>
</evidence>
<proteinExistence type="inferred from homology"/>
<keyword evidence="5 12" id="KW-0812">Transmembrane</keyword>
<evidence type="ECO:0000256" key="2">
    <source>
        <dbReference type="ARBA" id="ARBA00005985"/>
    </source>
</evidence>
<evidence type="ECO:0000256" key="10">
    <source>
        <dbReference type="ARBA" id="ARBA00023136"/>
    </source>
</evidence>
<dbReference type="HOGENOM" id="CLU_029631_3_3_1"/>
<feature type="transmembrane region" description="Helical" evidence="12">
    <location>
        <begin position="273"/>
        <end position="290"/>
    </location>
</feature>
<dbReference type="OrthoDB" id="5211at2759"/>
<evidence type="ECO:0000256" key="12">
    <source>
        <dbReference type="SAM" id="Phobius"/>
    </source>
</evidence>
<dbReference type="GeneID" id="20670237"/>
<dbReference type="PANTHER" id="PTHR43448:SF2">
    <property type="entry name" value="PROTOHEME IX FARNESYLTRANSFERASE, MITOCHONDRIAL"/>
    <property type="match status" value="1"/>
</dbReference>
<dbReference type="eggNOG" id="KOG1380">
    <property type="taxonomic scope" value="Eukaryota"/>
</dbReference>
<dbReference type="CDD" id="cd13957">
    <property type="entry name" value="PT_UbiA_Cox10"/>
    <property type="match status" value="1"/>
</dbReference>
<dbReference type="KEGG" id="hir:HETIRDRAFT_315597"/>
<evidence type="ECO:0000313" key="13">
    <source>
        <dbReference type="EMBL" id="ETW82946.1"/>
    </source>
</evidence>
<dbReference type="InParanoid" id="W4KD02"/>
<dbReference type="STRING" id="747525.W4KD02"/>
<evidence type="ECO:0000256" key="9">
    <source>
        <dbReference type="ARBA" id="ARBA00023133"/>
    </source>
</evidence>
<reference evidence="13 14" key="1">
    <citation type="journal article" date="2012" name="New Phytol.">
        <title>Insight into trade-off between wood decay and parasitism from the genome of a fungal forest pathogen.</title>
        <authorList>
            <person name="Olson A."/>
            <person name="Aerts A."/>
            <person name="Asiegbu F."/>
            <person name="Belbahri L."/>
            <person name="Bouzid O."/>
            <person name="Broberg A."/>
            <person name="Canback B."/>
            <person name="Coutinho P.M."/>
            <person name="Cullen D."/>
            <person name="Dalman K."/>
            <person name="Deflorio G."/>
            <person name="van Diepen L.T."/>
            <person name="Dunand C."/>
            <person name="Duplessis S."/>
            <person name="Durling M."/>
            <person name="Gonthier P."/>
            <person name="Grimwood J."/>
            <person name="Fossdal C.G."/>
            <person name="Hansson D."/>
            <person name="Henrissat B."/>
            <person name="Hietala A."/>
            <person name="Himmelstrand K."/>
            <person name="Hoffmeister D."/>
            <person name="Hogberg N."/>
            <person name="James T.Y."/>
            <person name="Karlsson M."/>
            <person name="Kohler A."/>
            <person name="Kues U."/>
            <person name="Lee Y.H."/>
            <person name="Lin Y.C."/>
            <person name="Lind M."/>
            <person name="Lindquist E."/>
            <person name="Lombard V."/>
            <person name="Lucas S."/>
            <person name="Lunden K."/>
            <person name="Morin E."/>
            <person name="Murat C."/>
            <person name="Park J."/>
            <person name="Raffaello T."/>
            <person name="Rouze P."/>
            <person name="Salamov A."/>
            <person name="Schmutz J."/>
            <person name="Solheim H."/>
            <person name="Stahlberg J."/>
            <person name="Velez H."/>
            <person name="de Vries R.P."/>
            <person name="Wiebenga A."/>
            <person name="Woodward S."/>
            <person name="Yakovlev I."/>
            <person name="Garbelotto M."/>
            <person name="Martin F."/>
            <person name="Grigoriev I.V."/>
            <person name="Stenlid J."/>
        </authorList>
    </citation>
    <scope>NUCLEOTIDE SEQUENCE [LARGE SCALE GENOMIC DNA]</scope>
    <source>
        <strain evidence="13 14">TC 32-1</strain>
    </source>
</reference>
<keyword evidence="10 12" id="KW-0472">Membrane</keyword>
<dbReference type="FunCoup" id="W4KD02">
    <property type="interactions" value="377"/>
</dbReference>
<evidence type="ECO:0000256" key="3">
    <source>
        <dbReference type="ARBA" id="ARBA00016335"/>
    </source>
</evidence>
<feature type="transmembrane region" description="Helical" evidence="12">
    <location>
        <begin position="222"/>
        <end position="244"/>
    </location>
</feature>
<keyword evidence="6" id="KW-0809">Transit peptide</keyword>
<dbReference type="PANTHER" id="PTHR43448">
    <property type="entry name" value="PROTOHEME IX FARNESYLTRANSFERASE, MITOCHONDRIAL"/>
    <property type="match status" value="1"/>
</dbReference>
<dbReference type="AlphaFoldDB" id="W4KD02"/>
<feature type="transmembrane region" description="Helical" evidence="12">
    <location>
        <begin position="157"/>
        <end position="182"/>
    </location>
</feature>
<accession>W4KD02</accession>
<dbReference type="PROSITE" id="PS00943">
    <property type="entry name" value="UBIA"/>
    <property type="match status" value="1"/>
</dbReference>
<dbReference type="EMBL" id="KI925457">
    <property type="protein sequence ID" value="ETW82946.1"/>
    <property type="molecule type" value="Genomic_DNA"/>
</dbReference>
<feature type="transmembrane region" description="Helical" evidence="12">
    <location>
        <begin position="57"/>
        <end position="81"/>
    </location>
</feature>
<protein>
    <recommendedName>
        <fullName evidence="3">Protoheme IX farnesyltransferase, mitochondrial</fullName>
    </recommendedName>
    <alternativeName>
        <fullName evidence="11">Heme O synthase</fullName>
    </alternativeName>
</protein>